<name>A0A0E9P7B9_ANGAN</name>
<accession>A0A0E9P7B9</accession>
<organism evidence="1">
    <name type="scientific">Anguilla anguilla</name>
    <name type="common">European freshwater eel</name>
    <name type="synonym">Muraena anguilla</name>
    <dbReference type="NCBI Taxonomy" id="7936"/>
    <lineage>
        <taxon>Eukaryota</taxon>
        <taxon>Metazoa</taxon>
        <taxon>Chordata</taxon>
        <taxon>Craniata</taxon>
        <taxon>Vertebrata</taxon>
        <taxon>Euteleostomi</taxon>
        <taxon>Actinopterygii</taxon>
        <taxon>Neopterygii</taxon>
        <taxon>Teleostei</taxon>
        <taxon>Anguilliformes</taxon>
        <taxon>Anguillidae</taxon>
        <taxon>Anguilla</taxon>
    </lineage>
</organism>
<dbReference type="AlphaFoldDB" id="A0A0E9P7B9"/>
<evidence type="ECO:0000313" key="1">
    <source>
        <dbReference type="EMBL" id="JAH00384.1"/>
    </source>
</evidence>
<sequence length="47" mass="5110">MGLLIGSNPCHSLSSFTQSVNWAKGHFVVGLGAGNRFLHNRNVNHSF</sequence>
<reference evidence="1" key="1">
    <citation type="submission" date="2014-11" db="EMBL/GenBank/DDBJ databases">
        <authorList>
            <person name="Amaro Gonzalez C."/>
        </authorList>
    </citation>
    <scope>NUCLEOTIDE SEQUENCE</scope>
</reference>
<dbReference type="EMBL" id="GBXM01108193">
    <property type="protein sequence ID" value="JAH00384.1"/>
    <property type="molecule type" value="Transcribed_RNA"/>
</dbReference>
<protein>
    <submittedName>
        <fullName evidence="1">Uncharacterized protein</fullName>
    </submittedName>
</protein>
<proteinExistence type="predicted"/>
<reference evidence="1" key="2">
    <citation type="journal article" date="2015" name="Fish Shellfish Immunol.">
        <title>Early steps in the European eel (Anguilla anguilla)-Vibrio vulnificus interaction in the gills: Role of the RtxA13 toxin.</title>
        <authorList>
            <person name="Callol A."/>
            <person name="Pajuelo D."/>
            <person name="Ebbesson L."/>
            <person name="Teles M."/>
            <person name="MacKenzie S."/>
            <person name="Amaro C."/>
        </authorList>
    </citation>
    <scope>NUCLEOTIDE SEQUENCE</scope>
</reference>